<evidence type="ECO:0000256" key="6">
    <source>
        <dbReference type="ARBA" id="ARBA00023242"/>
    </source>
</evidence>
<keyword evidence="13" id="KW-1185">Reference proteome</keyword>
<evidence type="ECO:0000256" key="9">
    <source>
        <dbReference type="PROSITE-ProRule" id="PRU00472"/>
    </source>
</evidence>
<protein>
    <recommendedName>
        <fullName evidence="8">TFIIS</fullName>
    </recommendedName>
</protein>
<dbReference type="PANTHER" id="PTHR11477:SF0">
    <property type="entry name" value="IP08861P-RELATED"/>
    <property type="match status" value="1"/>
</dbReference>
<dbReference type="Pfam" id="PF07500">
    <property type="entry name" value="TFIIS_M"/>
    <property type="match status" value="1"/>
</dbReference>
<feature type="domain" description="TFIIS central" evidence="12">
    <location>
        <begin position="21"/>
        <end position="139"/>
    </location>
</feature>
<dbReference type="Gene3D" id="1.10.472.30">
    <property type="entry name" value="Transcription elongation factor S-II, central domain"/>
    <property type="match status" value="1"/>
</dbReference>
<evidence type="ECO:0000256" key="5">
    <source>
        <dbReference type="ARBA" id="ARBA00022833"/>
    </source>
</evidence>
<dbReference type="GO" id="GO:0005634">
    <property type="term" value="C:nucleus"/>
    <property type="evidence" value="ECO:0007669"/>
    <property type="project" value="UniProtKB-SubCell"/>
</dbReference>
<dbReference type="InterPro" id="IPR036575">
    <property type="entry name" value="TFIIS_cen_dom_sf"/>
</dbReference>
<feature type="domain" description="TFIIS-type" evidence="11">
    <location>
        <begin position="142"/>
        <end position="182"/>
    </location>
</feature>
<sequence length="184" mass="20799">MDTSKGARRSSTASQNGVSELREKSVEMLANAFRVADLPDKSACCYDPEALSSKIETVLFEVHHGTGEKYKTALRSRVFNLRDKKNPALRENLLSGAVTAEKFAVMTAQEMASDDMKKTREKLSKESIEEHKMSINEGTPSDMFRCGKCRNKNCTYNQVQTRSADEPMTTYVFCRDCGNRWKFN</sequence>
<dbReference type="PROSITE" id="PS51133">
    <property type="entry name" value="ZF_TFIIS_2"/>
    <property type="match status" value="1"/>
</dbReference>
<dbReference type="FunFam" id="2.20.25.10:FF:000001">
    <property type="entry name" value="Probable Transcription elongation factor S-II"/>
    <property type="match status" value="1"/>
</dbReference>
<feature type="compositionally biased region" description="Polar residues" evidence="10">
    <location>
        <begin position="1"/>
        <end position="18"/>
    </location>
</feature>
<dbReference type="InterPro" id="IPR003618">
    <property type="entry name" value="TFIIS_cen_dom"/>
</dbReference>
<dbReference type="Pfam" id="PF01096">
    <property type="entry name" value="Zn_ribbon_TFIIS"/>
    <property type="match status" value="1"/>
</dbReference>
<dbReference type="GO" id="GO:0003676">
    <property type="term" value="F:nucleic acid binding"/>
    <property type="evidence" value="ECO:0007669"/>
    <property type="project" value="InterPro"/>
</dbReference>
<keyword evidence="3" id="KW-0479">Metal-binding</keyword>
<dbReference type="GO" id="GO:0008270">
    <property type="term" value="F:zinc ion binding"/>
    <property type="evidence" value="ECO:0007669"/>
    <property type="project" value="UniProtKB-KW"/>
</dbReference>
<evidence type="ECO:0000313" key="13">
    <source>
        <dbReference type="Proteomes" id="UP000887574"/>
    </source>
</evidence>
<dbReference type="WBParaSite" id="jg20048">
    <property type="protein sequence ID" value="jg20048"/>
    <property type="gene ID" value="jg20048"/>
</dbReference>
<evidence type="ECO:0000256" key="8">
    <source>
        <dbReference type="ARBA" id="ARBA00083484"/>
    </source>
</evidence>
<evidence type="ECO:0000256" key="4">
    <source>
        <dbReference type="ARBA" id="ARBA00022771"/>
    </source>
</evidence>
<proteinExistence type="inferred from homology"/>
<evidence type="ECO:0000256" key="3">
    <source>
        <dbReference type="ARBA" id="ARBA00022723"/>
    </source>
</evidence>
<dbReference type="PIRSF" id="PIRSF006704">
    <property type="entry name" value="TF_IIS"/>
    <property type="match status" value="1"/>
</dbReference>
<dbReference type="Proteomes" id="UP000887574">
    <property type="component" value="Unplaced"/>
</dbReference>
<dbReference type="AlphaFoldDB" id="A0A915DJB4"/>
<dbReference type="Gene3D" id="2.20.25.10">
    <property type="match status" value="1"/>
</dbReference>
<dbReference type="SMART" id="SM00440">
    <property type="entry name" value="ZnF_C2C2"/>
    <property type="match status" value="1"/>
</dbReference>
<keyword evidence="6" id="KW-0539">Nucleus</keyword>
<dbReference type="PROSITE" id="PS00466">
    <property type="entry name" value="ZF_TFIIS_1"/>
    <property type="match status" value="1"/>
</dbReference>
<evidence type="ECO:0000256" key="2">
    <source>
        <dbReference type="ARBA" id="ARBA00009647"/>
    </source>
</evidence>
<evidence type="ECO:0000259" key="11">
    <source>
        <dbReference type="PROSITE" id="PS51133"/>
    </source>
</evidence>
<feature type="region of interest" description="Disordered" evidence="10">
    <location>
        <begin position="1"/>
        <end position="20"/>
    </location>
</feature>
<dbReference type="PANTHER" id="PTHR11477">
    <property type="entry name" value="TRANSCRIPTION FACTOR S-II ZINC FINGER DOMAIN-CONTAINING PROTEIN"/>
    <property type="match status" value="1"/>
</dbReference>
<dbReference type="SUPFAM" id="SSF46942">
    <property type="entry name" value="Elongation factor TFIIS domain 2"/>
    <property type="match status" value="1"/>
</dbReference>
<evidence type="ECO:0000256" key="1">
    <source>
        <dbReference type="ARBA" id="ARBA00004123"/>
    </source>
</evidence>
<evidence type="ECO:0000256" key="10">
    <source>
        <dbReference type="SAM" id="MobiDB-lite"/>
    </source>
</evidence>
<dbReference type="GO" id="GO:0006351">
    <property type="term" value="P:DNA-templated transcription"/>
    <property type="evidence" value="ECO:0007669"/>
    <property type="project" value="InterPro"/>
</dbReference>
<keyword evidence="4 9" id="KW-0863">Zinc-finger</keyword>
<comment type="function">
    <text evidence="7">Necessary for efficient RNA polymerase II transcription elongation past template-encoded arresting sites. The arresting sites in DNA have the property of trapping a certain fraction of elongating RNA polymerases that pass through, resulting in locked ternary complexes. Cleavage of the nascent transcript by S-II allows the resumption of elongation from the new 3'-terminus.</text>
</comment>
<dbReference type="InterPro" id="IPR001222">
    <property type="entry name" value="Znf_TFIIS"/>
</dbReference>
<comment type="similarity">
    <text evidence="2">Belongs to the TFS-II family.</text>
</comment>
<dbReference type="InterPro" id="IPR035100">
    <property type="entry name" value="TF_IIS-typ"/>
</dbReference>
<dbReference type="SUPFAM" id="SSF57783">
    <property type="entry name" value="Zinc beta-ribbon"/>
    <property type="match status" value="1"/>
</dbReference>
<comment type="subcellular location">
    <subcellularLocation>
        <location evidence="1">Nucleus</location>
    </subcellularLocation>
</comment>
<evidence type="ECO:0000313" key="14">
    <source>
        <dbReference type="WBParaSite" id="jg20048"/>
    </source>
</evidence>
<name>A0A915DJB4_9BILA</name>
<dbReference type="PROSITE" id="PS51321">
    <property type="entry name" value="TFIIS_CENTRAL"/>
    <property type="match status" value="1"/>
</dbReference>
<organism evidence="13 14">
    <name type="scientific">Ditylenchus dipsaci</name>
    <dbReference type="NCBI Taxonomy" id="166011"/>
    <lineage>
        <taxon>Eukaryota</taxon>
        <taxon>Metazoa</taxon>
        <taxon>Ecdysozoa</taxon>
        <taxon>Nematoda</taxon>
        <taxon>Chromadorea</taxon>
        <taxon>Rhabditida</taxon>
        <taxon>Tylenchina</taxon>
        <taxon>Tylenchomorpha</taxon>
        <taxon>Sphaerularioidea</taxon>
        <taxon>Anguinidae</taxon>
        <taxon>Anguininae</taxon>
        <taxon>Ditylenchus</taxon>
    </lineage>
</organism>
<dbReference type="CDD" id="cd13749">
    <property type="entry name" value="Zn-ribbon_TFIIS"/>
    <property type="match status" value="1"/>
</dbReference>
<evidence type="ECO:0000259" key="12">
    <source>
        <dbReference type="PROSITE" id="PS51321"/>
    </source>
</evidence>
<dbReference type="SMART" id="SM00510">
    <property type="entry name" value="TFS2M"/>
    <property type="match status" value="1"/>
</dbReference>
<evidence type="ECO:0000256" key="7">
    <source>
        <dbReference type="ARBA" id="ARBA00025408"/>
    </source>
</evidence>
<reference evidence="14" key="1">
    <citation type="submission" date="2022-11" db="UniProtKB">
        <authorList>
            <consortium name="WormBaseParasite"/>
        </authorList>
    </citation>
    <scope>IDENTIFICATION</scope>
</reference>
<accession>A0A915DJB4</accession>
<keyword evidence="5" id="KW-0862">Zinc</keyword>